<dbReference type="InterPro" id="IPR027417">
    <property type="entry name" value="P-loop_NTPase"/>
</dbReference>
<dbReference type="EMBL" id="AUZY01010938">
    <property type="protein sequence ID" value="EQD36647.1"/>
    <property type="molecule type" value="Genomic_DNA"/>
</dbReference>
<accession>T0YXI4</accession>
<sequence length="147" mass="16020">MRVLATYNIKGGVGKTSAAVNLAYISAREGNRTLLWDLDPQGAATFLFRVHPRVRGGVRALVKGRVPLDAPIKGTDFANLDLLPADFSYRNMDLALERSKRPVRRLAQLLKPLAAEYDIVILDCPPSVSLVSEGVLRAADTLLVPLV</sequence>
<dbReference type="PANTHER" id="PTHR13696">
    <property type="entry name" value="P-LOOP CONTAINING NUCLEOSIDE TRIPHOSPHATE HYDROLASE"/>
    <property type="match status" value="1"/>
</dbReference>
<protein>
    <submittedName>
        <fullName evidence="2">Cobyrinic acid a,c-diamide synthase</fullName>
    </submittedName>
</protein>
<dbReference type="CDD" id="cd02042">
    <property type="entry name" value="ParAB_family"/>
    <property type="match status" value="1"/>
</dbReference>
<feature type="domain" description="AAA" evidence="1">
    <location>
        <begin position="1"/>
        <end position="146"/>
    </location>
</feature>
<dbReference type="PANTHER" id="PTHR13696:SF52">
    <property type="entry name" value="PARA FAMILY PROTEIN CT_582"/>
    <property type="match status" value="1"/>
</dbReference>
<name>T0YXI4_9ZZZZ</name>
<feature type="non-terminal residue" evidence="2">
    <location>
        <position position="147"/>
    </location>
</feature>
<dbReference type="InterPro" id="IPR025669">
    <property type="entry name" value="AAA_dom"/>
</dbReference>
<proteinExistence type="predicted"/>
<dbReference type="Pfam" id="PF13614">
    <property type="entry name" value="AAA_31"/>
    <property type="match status" value="1"/>
</dbReference>
<reference evidence="2" key="1">
    <citation type="submission" date="2013-08" db="EMBL/GenBank/DDBJ databases">
        <authorList>
            <person name="Mendez C."/>
            <person name="Richter M."/>
            <person name="Ferrer M."/>
            <person name="Sanchez J."/>
        </authorList>
    </citation>
    <scope>NUCLEOTIDE SEQUENCE</scope>
</reference>
<dbReference type="SUPFAM" id="SSF52540">
    <property type="entry name" value="P-loop containing nucleoside triphosphate hydrolases"/>
    <property type="match status" value="1"/>
</dbReference>
<gene>
    <name evidence="2" type="ORF">B1B_16441</name>
</gene>
<comment type="caution">
    <text evidence="2">The sequence shown here is derived from an EMBL/GenBank/DDBJ whole genome shotgun (WGS) entry which is preliminary data.</text>
</comment>
<dbReference type="InterPro" id="IPR050678">
    <property type="entry name" value="DNA_Partitioning_ATPase"/>
</dbReference>
<reference evidence="2" key="2">
    <citation type="journal article" date="2014" name="ISME J.">
        <title>Microbial stratification in low pH oxic and suboxic macroscopic growths along an acid mine drainage.</title>
        <authorList>
            <person name="Mendez-Garcia C."/>
            <person name="Mesa V."/>
            <person name="Sprenger R.R."/>
            <person name="Richter M."/>
            <person name="Diez M.S."/>
            <person name="Solano J."/>
            <person name="Bargiela R."/>
            <person name="Golyshina O.V."/>
            <person name="Manteca A."/>
            <person name="Ramos J.L."/>
            <person name="Gallego J.R."/>
            <person name="Llorente I."/>
            <person name="Martins Dos Santos V.A."/>
            <person name="Jensen O.N."/>
            <person name="Pelaez A.I."/>
            <person name="Sanchez J."/>
            <person name="Ferrer M."/>
        </authorList>
    </citation>
    <scope>NUCLEOTIDE SEQUENCE</scope>
</reference>
<evidence type="ECO:0000259" key="1">
    <source>
        <dbReference type="Pfam" id="PF13614"/>
    </source>
</evidence>
<evidence type="ECO:0000313" key="2">
    <source>
        <dbReference type="EMBL" id="EQD36647.1"/>
    </source>
</evidence>
<dbReference type="AlphaFoldDB" id="T0YXI4"/>
<organism evidence="2">
    <name type="scientific">mine drainage metagenome</name>
    <dbReference type="NCBI Taxonomy" id="410659"/>
    <lineage>
        <taxon>unclassified sequences</taxon>
        <taxon>metagenomes</taxon>
        <taxon>ecological metagenomes</taxon>
    </lineage>
</organism>
<dbReference type="Gene3D" id="3.40.50.300">
    <property type="entry name" value="P-loop containing nucleotide triphosphate hydrolases"/>
    <property type="match status" value="1"/>
</dbReference>